<dbReference type="InterPro" id="IPR006121">
    <property type="entry name" value="HMA_dom"/>
</dbReference>
<reference evidence="2 3" key="1">
    <citation type="submission" date="2020-08" db="EMBL/GenBank/DDBJ databases">
        <title>Plant Genome Project.</title>
        <authorList>
            <person name="Zhang R.-G."/>
        </authorList>
    </citation>
    <scope>NUCLEOTIDE SEQUENCE [LARGE SCALE GENOMIC DNA]</scope>
    <source>
        <tissue evidence="2">Rhizome</tissue>
    </source>
</reference>
<dbReference type="PANTHER" id="PTHR46119:SF15">
    <property type="entry name" value="PROTEIN SODIUM POTASSIUM ROOT DEFECTIVE 2"/>
    <property type="match status" value="1"/>
</dbReference>
<comment type="caution">
    <text evidence="2">The sequence shown here is derived from an EMBL/GenBank/DDBJ whole genome shotgun (WGS) entry which is preliminary data.</text>
</comment>
<protein>
    <recommendedName>
        <fullName evidence="1">HMA domain-containing protein</fullName>
    </recommendedName>
</protein>
<evidence type="ECO:0000259" key="1">
    <source>
        <dbReference type="PROSITE" id="PS50846"/>
    </source>
</evidence>
<sequence length="139" mass="15320">MLTRSKTTRLKSSKISHGGTISVLGSVRYLLGGDKEEDGVTINDDAYLEEIEKDFAPLVLLDLPTLRALMSEPVGFKVVALRVSLHYKGCEGKVRKHISKMEGVTSFEIDFASKKVMVMGDMTPLGVLSNISKLMRAQF</sequence>
<dbReference type="Pfam" id="PF00403">
    <property type="entry name" value="HMA"/>
    <property type="match status" value="1"/>
</dbReference>
<dbReference type="PANTHER" id="PTHR46119">
    <property type="entry name" value="OS08G0405700 PROTEIN"/>
    <property type="match status" value="1"/>
</dbReference>
<dbReference type="PROSITE" id="PS50846">
    <property type="entry name" value="HMA_2"/>
    <property type="match status" value="1"/>
</dbReference>
<feature type="domain" description="HMA" evidence="1">
    <location>
        <begin position="76"/>
        <end position="139"/>
    </location>
</feature>
<accession>A0A8J5M8T6</accession>
<name>A0A8J5M8T6_ZINOF</name>
<dbReference type="Gene3D" id="3.30.70.100">
    <property type="match status" value="1"/>
</dbReference>
<dbReference type="GO" id="GO:0046872">
    <property type="term" value="F:metal ion binding"/>
    <property type="evidence" value="ECO:0007669"/>
    <property type="project" value="InterPro"/>
</dbReference>
<organism evidence="2 3">
    <name type="scientific">Zingiber officinale</name>
    <name type="common">Ginger</name>
    <name type="synonym">Amomum zingiber</name>
    <dbReference type="NCBI Taxonomy" id="94328"/>
    <lineage>
        <taxon>Eukaryota</taxon>
        <taxon>Viridiplantae</taxon>
        <taxon>Streptophyta</taxon>
        <taxon>Embryophyta</taxon>
        <taxon>Tracheophyta</taxon>
        <taxon>Spermatophyta</taxon>
        <taxon>Magnoliopsida</taxon>
        <taxon>Liliopsida</taxon>
        <taxon>Zingiberales</taxon>
        <taxon>Zingiberaceae</taxon>
        <taxon>Zingiber</taxon>
    </lineage>
</organism>
<dbReference type="Proteomes" id="UP000734854">
    <property type="component" value="Unassembled WGS sequence"/>
</dbReference>
<dbReference type="CDD" id="cd00371">
    <property type="entry name" value="HMA"/>
    <property type="match status" value="1"/>
</dbReference>
<dbReference type="InterPro" id="IPR036163">
    <property type="entry name" value="HMA_dom_sf"/>
</dbReference>
<evidence type="ECO:0000313" key="3">
    <source>
        <dbReference type="Proteomes" id="UP000734854"/>
    </source>
</evidence>
<evidence type="ECO:0000313" key="2">
    <source>
        <dbReference type="EMBL" id="KAG6536627.1"/>
    </source>
</evidence>
<dbReference type="SUPFAM" id="SSF55008">
    <property type="entry name" value="HMA, heavy metal-associated domain"/>
    <property type="match status" value="1"/>
</dbReference>
<dbReference type="EMBL" id="JACMSC010000001">
    <property type="protein sequence ID" value="KAG6536627.1"/>
    <property type="molecule type" value="Genomic_DNA"/>
</dbReference>
<gene>
    <name evidence="2" type="ORF">ZIOFF_001685</name>
</gene>
<proteinExistence type="predicted"/>
<keyword evidence="3" id="KW-1185">Reference proteome</keyword>
<dbReference type="InterPro" id="IPR044526">
    <property type="entry name" value="NAKR1-3"/>
</dbReference>
<dbReference type="AlphaFoldDB" id="A0A8J5M8T6"/>